<keyword evidence="3" id="KW-1185">Reference proteome</keyword>
<reference evidence="2" key="1">
    <citation type="submission" date="2021-09" db="EMBL/GenBank/DDBJ databases">
        <authorList>
            <consortium name="AG Swart"/>
            <person name="Singh M."/>
            <person name="Singh A."/>
            <person name="Seah K."/>
            <person name="Emmerich C."/>
        </authorList>
    </citation>
    <scope>NUCLEOTIDE SEQUENCE</scope>
    <source>
        <strain evidence="2">ATCC30299</strain>
    </source>
</reference>
<accession>A0AAU9JRP4</accession>
<comment type="caution">
    <text evidence="2">The sequence shown here is derived from an EMBL/GenBank/DDBJ whole genome shotgun (WGS) entry which is preliminary data.</text>
</comment>
<sequence>MSFSLYYEIFYFMEFISNDHMFSRAGKSSTEKFRILSEKERIISRRIQFKAPSRFSFNSKQKQTYESINKLAKEEIEKLKKAKQEEKEIIKHQTTYSFNVQSRDDYYETKRNKDKIPPPGWYNISYTLKDQKYLIPKLHPEKQEIRAKTTNNTPTRSSWKDYSFQQADHIPSAIPFHKQQSRESYSRISKKTPNEKRFLVNNLTPTVCSKYKRTKYPDMTKYLPRDDSMYNAPCYNPQYNPNKEVIMENLGKVVDFDKMLRRQSLFDIKDMPDQYDASFDYIDPHKKVLDFGKSPPRFQDDVSPMSFTQTVNKSRQELIRGIFTTQSNPVFALYSSLT</sequence>
<proteinExistence type="predicted"/>
<dbReference type="AlphaFoldDB" id="A0AAU9JRP4"/>
<name>A0AAU9JRP4_9CILI</name>
<dbReference type="EMBL" id="CAJZBQ010000046">
    <property type="protein sequence ID" value="CAG9328668.1"/>
    <property type="molecule type" value="Genomic_DNA"/>
</dbReference>
<feature type="coiled-coil region" evidence="1">
    <location>
        <begin position="62"/>
        <end position="93"/>
    </location>
</feature>
<dbReference type="Proteomes" id="UP001162131">
    <property type="component" value="Unassembled WGS sequence"/>
</dbReference>
<evidence type="ECO:0000313" key="2">
    <source>
        <dbReference type="EMBL" id="CAG9328668.1"/>
    </source>
</evidence>
<evidence type="ECO:0000313" key="3">
    <source>
        <dbReference type="Proteomes" id="UP001162131"/>
    </source>
</evidence>
<evidence type="ECO:0000256" key="1">
    <source>
        <dbReference type="SAM" id="Coils"/>
    </source>
</evidence>
<keyword evidence="1" id="KW-0175">Coiled coil</keyword>
<gene>
    <name evidence="2" type="ORF">BSTOLATCC_MIC46660</name>
</gene>
<protein>
    <submittedName>
        <fullName evidence="2">Uncharacterized protein</fullName>
    </submittedName>
</protein>
<organism evidence="2 3">
    <name type="scientific">Blepharisma stoltei</name>
    <dbReference type="NCBI Taxonomy" id="1481888"/>
    <lineage>
        <taxon>Eukaryota</taxon>
        <taxon>Sar</taxon>
        <taxon>Alveolata</taxon>
        <taxon>Ciliophora</taxon>
        <taxon>Postciliodesmatophora</taxon>
        <taxon>Heterotrichea</taxon>
        <taxon>Heterotrichida</taxon>
        <taxon>Blepharismidae</taxon>
        <taxon>Blepharisma</taxon>
    </lineage>
</organism>